<feature type="compositionally biased region" description="Low complexity" evidence="10">
    <location>
        <begin position="887"/>
        <end position="903"/>
    </location>
</feature>
<feature type="non-terminal residue" evidence="14">
    <location>
        <position position="1600"/>
    </location>
</feature>
<dbReference type="Proteomes" id="UP000657035">
    <property type="component" value="Unassembled WGS sequence"/>
</dbReference>
<feature type="region of interest" description="Disordered" evidence="10">
    <location>
        <begin position="1125"/>
        <end position="1153"/>
    </location>
</feature>
<dbReference type="Pfam" id="PF24782">
    <property type="entry name" value="WD40_MABP1-WDR62_2nd"/>
    <property type="match status" value="1"/>
</dbReference>
<feature type="region of interest" description="Disordered" evidence="10">
    <location>
        <begin position="752"/>
        <end position="771"/>
    </location>
</feature>
<reference evidence="14" key="1">
    <citation type="submission" date="2019-09" db="EMBL/GenBank/DDBJ databases">
        <title>Bird 10,000 Genomes (B10K) Project - Family phase.</title>
        <authorList>
            <person name="Zhang G."/>
        </authorList>
    </citation>
    <scope>NUCLEOTIDE SEQUENCE</scope>
    <source>
        <strain evidence="14">B10K-CU-031-38</strain>
    </source>
</reference>
<comment type="subcellular location">
    <subcellularLocation>
        <location evidence="2">Cytoplasm</location>
        <location evidence="2">Cytoskeleton</location>
        <location evidence="2">Spindle pole</location>
    </subcellularLocation>
    <subcellularLocation>
        <location evidence="1">Nucleus</location>
    </subcellularLocation>
</comment>
<evidence type="ECO:0000259" key="12">
    <source>
        <dbReference type="Pfam" id="PF24782"/>
    </source>
</evidence>
<feature type="domain" description="MABP1/WDR62 first WD40" evidence="11">
    <location>
        <begin position="53"/>
        <end position="391"/>
    </location>
</feature>
<keyword evidence="7" id="KW-0206">Cytoskeleton</keyword>
<feature type="repeat" description="WD" evidence="9">
    <location>
        <begin position="419"/>
        <end position="441"/>
    </location>
</feature>
<keyword evidence="15" id="KW-1185">Reference proteome</keyword>
<dbReference type="FunFam" id="2.130.10.10:FF:000046">
    <property type="entry name" value="WD repeat-containing protein 62 isoform 1"/>
    <property type="match status" value="1"/>
</dbReference>
<dbReference type="InterPro" id="IPR056364">
    <property type="entry name" value="WDR62-MABP1_CC"/>
</dbReference>
<dbReference type="InterPro" id="IPR056161">
    <property type="entry name" value="WD40_MABP1-WDR62_1st"/>
</dbReference>
<feature type="compositionally biased region" description="Basic and acidic residues" evidence="10">
    <location>
        <begin position="752"/>
        <end position="766"/>
    </location>
</feature>
<dbReference type="PROSITE" id="PS50082">
    <property type="entry name" value="WD_REPEATS_2"/>
    <property type="match status" value="2"/>
</dbReference>
<feature type="region of interest" description="Disordered" evidence="10">
    <location>
        <begin position="782"/>
        <end position="804"/>
    </location>
</feature>
<dbReference type="GO" id="GO:0043124">
    <property type="term" value="P:negative regulation of canonical NF-kappaB signal transduction"/>
    <property type="evidence" value="ECO:0007669"/>
    <property type="project" value="TreeGrafter"/>
</dbReference>
<dbReference type="InterPro" id="IPR056162">
    <property type="entry name" value="WD40_MABP1-WDR62_2nd"/>
</dbReference>
<evidence type="ECO:0000256" key="5">
    <source>
        <dbReference type="ARBA" id="ARBA00022574"/>
    </source>
</evidence>
<feature type="region of interest" description="Disordered" evidence="10">
    <location>
        <begin position="887"/>
        <end position="910"/>
    </location>
</feature>
<dbReference type="SUPFAM" id="SSF50978">
    <property type="entry name" value="WD40 repeat-like"/>
    <property type="match status" value="2"/>
</dbReference>
<dbReference type="SMART" id="SM00320">
    <property type="entry name" value="WD40"/>
    <property type="match status" value="12"/>
</dbReference>
<evidence type="ECO:0000259" key="13">
    <source>
        <dbReference type="Pfam" id="PF24795"/>
    </source>
</evidence>
<keyword evidence="4" id="KW-0597">Phosphoprotein</keyword>
<dbReference type="Pfam" id="PF24795">
    <property type="entry name" value="WDR62-MABP1_CC"/>
    <property type="match status" value="1"/>
</dbReference>
<feature type="compositionally biased region" description="Polar residues" evidence="10">
    <location>
        <begin position="1335"/>
        <end position="1354"/>
    </location>
</feature>
<evidence type="ECO:0000256" key="8">
    <source>
        <dbReference type="ARBA" id="ARBA00023242"/>
    </source>
</evidence>
<dbReference type="PROSITE" id="PS50294">
    <property type="entry name" value="WD_REPEATS_REGION"/>
    <property type="match status" value="1"/>
</dbReference>
<dbReference type="InterPro" id="IPR036322">
    <property type="entry name" value="WD40_repeat_dom_sf"/>
</dbReference>
<dbReference type="InterPro" id="IPR015943">
    <property type="entry name" value="WD40/YVTN_repeat-like_dom_sf"/>
</dbReference>
<dbReference type="GO" id="GO:0005737">
    <property type="term" value="C:cytoplasm"/>
    <property type="evidence" value="ECO:0007669"/>
    <property type="project" value="TreeGrafter"/>
</dbReference>
<dbReference type="GO" id="GO:0046330">
    <property type="term" value="P:positive regulation of JNK cascade"/>
    <property type="evidence" value="ECO:0007669"/>
    <property type="project" value="TreeGrafter"/>
</dbReference>
<dbReference type="OrthoDB" id="6154712at2759"/>
<keyword evidence="5 9" id="KW-0853">WD repeat</keyword>
<sequence>MSVEGSTITSRIKNLLRSPSIKLRRSKPGNKREDIGSKVTLEKVLGITVSGGRGLACDPRTGLVAYPAGCVVVLFNPRKNKQHHILNSSRKTITALAFSPDGKYLVTGESGHMPAVRVWDVAERTQVAELQEHKYGVACVAFSPSSKYIVSVGYQHDMIVNVWSWKKNIVVAANKVSSKVTAVSFSEDCSYFVTAGNRHIKFWYLDDSKTSKVNATVPLLGRSGLLGELRNNFFADVACGRGKKADSTFCITSSGLLCEFNEKRLLDKWVELRVSFTSSCPAIFTTVANCISVNHDYIFCGCADGTVRIFNPLNLHFVTTLPKPHFLGTDIASVTEASRLFSGMADAKYPDTIALTFDPTNQWLSCVYNDHSLYVWDVKDPKKVGKVYSALYHSSCVWNIEMYPEVKDNNQSCLPPGSFITCSSDNTIRLWNTESSNIHGTALHRNILSNDLMKIIYVDDNTQVLLDTDYNSAGSADKADAQVMDTKVGIRTVCVSPSGEHLASGDRIGTLRIYELQSLREMLKVEAHDSEILCLEYSKPDTGLKLLASASRDRLIHVLDAGKDYSLQQTLDEHSSSITAVKFAANDGKVRMISCGADKSIYFRTAQKTGEGVQFTRTHHIVRKTTLYDMDVDPSWKYAAIGCQDRNIRVFNISSGKQKKLYKGSQGEDGTLIKVQTDPSGLYIATSCSDKNLSIFDFYSGECVATMYGHSEIVTGMKFSNDCKHLISVSGDSCIFIWRLSSEMTINMRQRMSDMKQRGKQAEKSPPHKTAGLMRHESISALSSVPALSSDSDKDGEDEGNDEDELRGLQSFHIQSNCNTERDSDPDLTLSRSLSHWEMRRAKEIAAIQHSEAPMSKMPRQRGRWSQPTSNIEMTVKSMLDLRQLESFSVSRSPSRDSLSQNSNGDDREEQADLPVHINKVGNSIPPQDNRSFVRPQVIRLVPCEEGIFSQELEPSESEECVIYPEQNEIHPTDPSSEYQVKALPHGKLNRGYHSNGCPDKHSPDSACSVDYSSSRLSSPDHPNEDSESTEPLSVDGISDLEGEEGEEDVSTSMPEGEIPQTPDQEKFLKQHFGTLGSTDGKGTALCSVVNLERTENLSISSRFLSQSPALRRLSLSSSNLILDSRPIDPPTQTNQFTPDLLKNGSSHPGDALEDSQLLESVNSNRAVYVQKKRRSALEASRVGMAPGRVIASFPEGPVNAVMRKAQSVHDLVHEVISSAKQRPQTLMVVEKDPRPNNCRVLSTSMLKMDGSGALLAKDVRAAKPKSYMNPTTSFRAKMSRSISVGENLYLGYSTEMLTDGRTSPPSFHIKLASSNRAHLILDIPKPLPDRPTLASFSPTTKTKTLLEPQSPQSPAGACKKKPSFPEVRTSKRENQTAGPLVPGREIPTGLAKESPVESTVSRTSCQDEPGVTNPKLRELSEGRHLRSPEGTLPRCRERIAGIACVLDSQPGLCPLDPIRPRSPTSITASAQVSESFISIEQCEHVVSELQDSMRKAIHLYRMVLNDMESSTDKDKIAGLLTETFSSLKKELDSLKDEEELPRVKEVLVKPQDTTSPLNEGCGANLPSPKSLGDEQTLALLEQYSELLLQAVERRMDKKL</sequence>
<feature type="compositionally biased region" description="Acidic residues" evidence="10">
    <location>
        <begin position="1039"/>
        <end position="1050"/>
    </location>
</feature>
<evidence type="ECO:0000259" key="11">
    <source>
        <dbReference type="Pfam" id="PF24780"/>
    </source>
</evidence>
<dbReference type="InterPro" id="IPR001680">
    <property type="entry name" value="WD40_rpt"/>
</dbReference>
<dbReference type="InterPro" id="IPR055292">
    <property type="entry name" value="MABP1"/>
</dbReference>
<proteinExistence type="predicted"/>
<gene>
    <name evidence="14" type="primary">Mapkbp1</name>
    <name evidence="14" type="ORF">ANHANH_R07255</name>
</gene>
<dbReference type="PANTHER" id="PTHR44813:SF1">
    <property type="entry name" value="MITOGEN-ACTIVATED PROTEIN KINASE-BINDING PROTEIN 1"/>
    <property type="match status" value="1"/>
</dbReference>
<evidence type="ECO:0000256" key="6">
    <source>
        <dbReference type="ARBA" id="ARBA00022737"/>
    </source>
</evidence>
<feature type="domain" description="MABP1/WDR62 second WD40" evidence="12">
    <location>
        <begin position="397"/>
        <end position="740"/>
    </location>
</feature>
<evidence type="ECO:0000256" key="2">
    <source>
        <dbReference type="ARBA" id="ARBA00004647"/>
    </source>
</evidence>
<evidence type="ECO:0000256" key="7">
    <source>
        <dbReference type="ARBA" id="ARBA00023212"/>
    </source>
</evidence>
<feature type="compositionally biased region" description="Polar residues" evidence="10">
    <location>
        <begin position="1397"/>
        <end position="1407"/>
    </location>
</feature>
<feature type="region of interest" description="Disordered" evidence="10">
    <location>
        <begin position="1550"/>
        <end position="1569"/>
    </location>
</feature>
<evidence type="ECO:0000313" key="14">
    <source>
        <dbReference type="EMBL" id="NXC66407.1"/>
    </source>
</evidence>
<keyword evidence="8" id="KW-0539">Nucleus</keyword>
<keyword evidence="3" id="KW-0963">Cytoplasm</keyword>
<evidence type="ECO:0000256" key="4">
    <source>
        <dbReference type="ARBA" id="ARBA00022553"/>
    </source>
</evidence>
<dbReference type="PANTHER" id="PTHR44813">
    <property type="entry name" value="MITOGEN-ACTIVATED PROTEIN KINASE-BINDING PROTEIN 1"/>
    <property type="match status" value="1"/>
</dbReference>
<feature type="non-terminal residue" evidence="14">
    <location>
        <position position="1"/>
    </location>
</feature>
<dbReference type="FunFam" id="2.130.10.10:FF:000091">
    <property type="entry name" value="mitogen-activated protein kinase-binding protein 1 isoform X1"/>
    <property type="match status" value="1"/>
</dbReference>
<dbReference type="Gene3D" id="2.130.10.10">
    <property type="entry name" value="YVTN repeat-like/Quinoprotein amine dehydrogenase"/>
    <property type="match status" value="4"/>
</dbReference>
<dbReference type="GO" id="GO:0005634">
    <property type="term" value="C:nucleus"/>
    <property type="evidence" value="ECO:0007669"/>
    <property type="project" value="UniProtKB-SubCell"/>
</dbReference>
<accession>A0A851PGQ0</accession>
<organism evidence="14 15">
    <name type="scientific">Anhinga anhinga</name>
    <name type="common">Anhinga</name>
    <name type="synonym">Plotus anhinga</name>
    <dbReference type="NCBI Taxonomy" id="56067"/>
    <lineage>
        <taxon>Eukaryota</taxon>
        <taxon>Metazoa</taxon>
        <taxon>Chordata</taxon>
        <taxon>Craniata</taxon>
        <taxon>Vertebrata</taxon>
        <taxon>Euteleostomi</taxon>
        <taxon>Archelosauria</taxon>
        <taxon>Archosauria</taxon>
        <taxon>Dinosauria</taxon>
        <taxon>Saurischia</taxon>
        <taxon>Theropoda</taxon>
        <taxon>Coelurosauria</taxon>
        <taxon>Aves</taxon>
        <taxon>Neognathae</taxon>
        <taxon>Neoaves</taxon>
        <taxon>Aequornithes</taxon>
        <taxon>Suliformes</taxon>
        <taxon>Anhingidae</taxon>
        <taxon>Anhinga</taxon>
    </lineage>
</organism>
<evidence type="ECO:0000256" key="1">
    <source>
        <dbReference type="ARBA" id="ARBA00004123"/>
    </source>
</evidence>
<evidence type="ECO:0000256" key="9">
    <source>
        <dbReference type="PROSITE-ProRule" id="PRU00221"/>
    </source>
</evidence>
<dbReference type="EMBL" id="WBMU01000169">
    <property type="protein sequence ID" value="NXC66407.1"/>
    <property type="molecule type" value="Genomic_DNA"/>
</dbReference>
<feature type="region of interest" description="Disordered" evidence="10">
    <location>
        <begin position="988"/>
        <end position="1062"/>
    </location>
</feature>
<name>A0A851PGQ0_ANHAN</name>
<protein>
    <submittedName>
        <fullName evidence="14">MABP1 protein</fullName>
    </submittedName>
</protein>
<keyword evidence="6" id="KW-0677">Repeat</keyword>
<evidence type="ECO:0000256" key="10">
    <source>
        <dbReference type="SAM" id="MobiDB-lite"/>
    </source>
</evidence>
<feature type="region of interest" description="Disordered" evidence="10">
    <location>
        <begin position="1328"/>
        <end position="1416"/>
    </location>
</feature>
<dbReference type="GO" id="GO:0000922">
    <property type="term" value="C:spindle pole"/>
    <property type="evidence" value="ECO:0007669"/>
    <property type="project" value="UniProtKB-SubCell"/>
</dbReference>
<evidence type="ECO:0000313" key="15">
    <source>
        <dbReference type="Proteomes" id="UP000657035"/>
    </source>
</evidence>
<comment type="caution">
    <text evidence="14">The sequence shown here is derived from an EMBL/GenBank/DDBJ whole genome shotgun (WGS) entry which is preliminary data.</text>
</comment>
<evidence type="ECO:0000256" key="3">
    <source>
        <dbReference type="ARBA" id="ARBA00022490"/>
    </source>
</evidence>
<dbReference type="FunFam" id="2.130.10.10:FF:000124">
    <property type="entry name" value="WD repeat-containing protein 62 isoform 1"/>
    <property type="match status" value="1"/>
</dbReference>
<dbReference type="Pfam" id="PF24780">
    <property type="entry name" value="WD40_MABP1-WDR62_1st"/>
    <property type="match status" value="1"/>
</dbReference>
<feature type="compositionally biased region" description="Acidic residues" evidence="10">
    <location>
        <begin position="794"/>
        <end position="804"/>
    </location>
</feature>
<feature type="repeat" description="WD" evidence="9">
    <location>
        <begin position="707"/>
        <end position="748"/>
    </location>
</feature>
<feature type="domain" description="MABP1/WRD62 coiled-coil" evidence="13">
    <location>
        <begin position="1479"/>
        <end position="1594"/>
    </location>
</feature>